<keyword evidence="5" id="KW-0472">Membrane</keyword>
<feature type="chain" id="PRO_5031112475" evidence="6">
    <location>
        <begin position="29"/>
        <end position="337"/>
    </location>
</feature>
<evidence type="ECO:0000313" key="8">
    <source>
        <dbReference type="EMBL" id="MBB4764665.1"/>
    </source>
</evidence>
<protein>
    <submittedName>
        <fullName evidence="8">LPXTG-motif cell wall-anchored protein</fullName>
    </submittedName>
</protein>
<evidence type="ECO:0000256" key="1">
    <source>
        <dbReference type="ARBA" id="ARBA00022512"/>
    </source>
</evidence>
<proteinExistence type="predicted"/>
<evidence type="ECO:0000256" key="5">
    <source>
        <dbReference type="SAM" id="Phobius"/>
    </source>
</evidence>
<dbReference type="PROSITE" id="PS50847">
    <property type="entry name" value="GRAM_POS_ANCHORING"/>
    <property type="match status" value="1"/>
</dbReference>
<keyword evidence="4" id="KW-0572">Peptidoglycan-anchor</keyword>
<name>A0A7W7I1I0_9ACTN</name>
<dbReference type="Pfam" id="PF01345">
    <property type="entry name" value="DUF11"/>
    <property type="match status" value="1"/>
</dbReference>
<evidence type="ECO:0000259" key="7">
    <source>
        <dbReference type="PROSITE" id="PS50847"/>
    </source>
</evidence>
<comment type="caution">
    <text evidence="8">The sequence shown here is derived from an EMBL/GenBank/DDBJ whole genome shotgun (WGS) entry which is preliminary data.</text>
</comment>
<gene>
    <name evidence="8" type="ORF">BJ971_005221</name>
</gene>
<accession>A0A7W7I1I0</accession>
<organism evidence="8 9">
    <name type="scientific">Actinoplanes digitatis</name>
    <dbReference type="NCBI Taxonomy" id="1868"/>
    <lineage>
        <taxon>Bacteria</taxon>
        <taxon>Bacillati</taxon>
        <taxon>Actinomycetota</taxon>
        <taxon>Actinomycetes</taxon>
        <taxon>Micromonosporales</taxon>
        <taxon>Micromonosporaceae</taxon>
        <taxon>Actinoplanes</taxon>
    </lineage>
</organism>
<evidence type="ECO:0000256" key="6">
    <source>
        <dbReference type="SAM" id="SignalP"/>
    </source>
</evidence>
<evidence type="ECO:0000256" key="3">
    <source>
        <dbReference type="ARBA" id="ARBA00022729"/>
    </source>
</evidence>
<evidence type="ECO:0000313" key="9">
    <source>
        <dbReference type="Proteomes" id="UP000578112"/>
    </source>
</evidence>
<dbReference type="AlphaFoldDB" id="A0A7W7I1I0"/>
<evidence type="ECO:0000256" key="2">
    <source>
        <dbReference type="ARBA" id="ARBA00022525"/>
    </source>
</evidence>
<keyword evidence="2" id="KW-0964">Secreted</keyword>
<keyword evidence="3 6" id="KW-0732">Signal</keyword>
<keyword evidence="5" id="KW-0812">Transmembrane</keyword>
<reference evidence="8 9" key="1">
    <citation type="submission" date="2020-08" db="EMBL/GenBank/DDBJ databases">
        <title>Sequencing the genomes of 1000 actinobacteria strains.</title>
        <authorList>
            <person name="Klenk H.-P."/>
        </authorList>
    </citation>
    <scope>NUCLEOTIDE SEQUENCE [LARGE SCALE GENOMIC DNA]</scope>
    <source>
        <strain evidence="8 9">DSM 43149</strain>
    </source>
</reference>
<feature type="signal peptide" evidence="6">
    <location>
        <begin position="1"/>
        <end position="28"/>
    </location>
</feature>
<dbReference type="InterPro" id="IPR001434">
    <property type="entry name" value="OmcB-like_DUF11"/>
</dbReference>
<keyword evidence="1" id="KW-0134">Cell wall</keyword>
<dbReference type="NCBIfam" id="TIGR01167">
    <property type="entry name" value="LPXTG_anchor"/>
    <property type="match status" value="1"/>
</dbReference>
<dbReference type="EMBL" id="JACHNH010000001">
    <property type="protein sequence ID" value="MBB4764665.1"/>
    <property type="molecule type" value="Genomic_DNA"/>
</dbReference>
<keyword evidence="5" id="KW-1133">Transmembrane helix</keyword>
<sequence>MVTLIRRGVAAVAVSVLGAMFFAGPATAAPPTSSDETVSLHEETSIRTAAPGGYIAYVIETGKRTGGVAQNRTVVLELPDGVTYRTSESYPTNGVPCVADAAKRTVTCKTKEALAFASWRVETDVAAGVPQGDYITTKATLTTEIPDPQPANNVAALKVFITAGGEVSVAVQAPKGPWQVGSKFDATFSIHNAGPYRTPVRFHSGLLRGLRSDGWPKGCTAEHGQMWCYDFIVIDAGKTFSFTVHFEVGEYDKNGARLNPQLNLVAPDADLTNNEAAYRAEIIKPSASPTPTGGTGGGGPTLPITGTATTPLALAGLVLLLAGAAAILLTRRRVRKA</sequence>
<evidence type="ECO:0000256" key="4">
    <source>
        <dbReference type="ARBA" id="ARBA00023088"/>
    </source>
</evidence>
<dbReference type="InterPro" id="IPR019931">
    <property type="entry name" value="LPXTG_anchor"/>
</dbReference>
<feature type="transmembrane region" description="Helical" evidence="5">
    <location>
        <begin position="312"/>
        <end position="330"/>
    </location>
</feature>
<dbReference type="Proteomes" id="UP000578112">
    <property type="component" value="Unassembled WGS sequence"/>
</dbReference>
<feature type="domain" description="Gram-positive cocci surface proteins LPxTG" evidence="7">
    <location>
        <begin position="302"/>
        <end position="337"/>
    </location>
</feature>
<keyword evidence="9" id="KW-1185">Reference proteome</keyword>
<dbReference type="RefSeq" id="WP_184995824.1">
    <property type="nucleotide sequence ID" value="NZ_BOMK01000003.1"/>
</dbReference>